<dbReference type="GO" id="GO:0008299">
    <property type="term" value="P:isoprenoid biosynthetic process"/>
    <property type="evidence" value="ECO:0007669"/>
    <property type="project" value="InterPro"/>
</dbReference>
<accession>X1PXN4</accession>
<feature type="non-terminal residue" evidence="1">
    <location>
        <position position="199"/>
    </location>
</feature>
<dbReference type="GO" id="GO:0004659">
    <property type="term" value="F:prenyltransferase activity"/>
    <property type="evidence" value="ECO:0007669"/>
    <property type="project" value="InterPro"/>
</dbReference>
<dbReference type="InterPro" id="IPR000092">
    <property type="entry name" value="Polyprenyl_synt"/>
</dbReference>
<dbReference type="SUPFAM" id="SSF48576">
    <property type="entry name" value="Terpenoid synthases"/>
    <property type="match status" value="1"/>
</dbReference>
<organism evidence="1">
    <name type="scientific">marine sediment metagenome</name>
    <dbReference type="NCBI Taxonomy" id="412755"/>
    <lineage>
        <taxon>unclassified sequences</taxon>
        <taxon>metagenomes</taxon>
        <taxon>ecological metagenomes</taxon>
    </lineage>
</organism>
<dbReference type="AlphaFoldDB" id="X1PXN4"/>
<name>X1PXN4_9ZZZZ</name>
<dbReference type="Gene3D" id="1.10.600.10">
    <property type="entry name" value="Farnesyl Diphosphate Synthase"/>
    <property type="match status" value="1"/>
</dbReference>
<comment type="caution">
    <text evidence="1">The sequence shown here is derived from an EMBL/GenBank/DDBJ whole genome shotgun (WGS) entry which is preliminary data.</text>
</comment>
<gene>
    <name evidence="1" type="ORF">S06H3_47650</name>
</gene>
<evidence type="ECO:0008006" key="2">
    <source>
        <dbReference type="Google" id="ProtNLM"/>
    </source>
</evidence>
<proteinExistence type="predicted"/>
<sequence>MCAEYEKAAEEVRKLFDERGTKVLEEAATSVLREKLECVEAKEALSHFMSYWHDVVRPSLISLACEAVGGDPSITVPIGKSLTLLSGATDVHDDMIDKTMTKGRRQTVLGRSGGDIALIAGDILIFKGFAELFDGLLHLDLPVEKKLDIAHAIIGLYLELGDAEALELKFRARTDVKPEEYLHVVRKKAADIEVSMRIG</sequence>
<dbReference type="CDD" id="cd00867">
    <property type="entry name" value="Trans_IPPS"/>
    <property type="match status" value="1"/>
</dbReference>
<dbReference type="Pfam" id="PF00348">
    <property type="entry name" value="polyprenyl_synt"/>
    <property type="match status" value="1"/>
</dbReference>
<protein>
    <recommendedName>
        <fullName evidence="2">Polyprenyl synthetase</fullName>
    </recommendedName>
</protein>
<evidence type="ECO:0000313" key="1">
    <source>
        <dbReference type="EMBL" id="GAI35714.1"/>
    </source>
</evidence>
<dbReference type="EMBL" id="BARV01029940">
    <property type="protein sequence ID" value="GAI35714.1"/>
    <property type="molecule type" value="Genomic_DNA"/>
</dbReference>
<dbReference type="InterPro" id="IPR008949">
    <property type="entry name" value="Isoprenoid_synthase_dom_sf"/>
</dbReference>
<reference evidence="1" key="1">
    <citation type="journal article" date="2014" name="Front. Microbiol.">
        <title>High frequency of phylogenetically diverse reductive dehalogenase-homologous genes in deep subseafloor sedimentary metagenomes.</title>
        <authorList>
            <person name="Kawai M."/>
            <person name="Futagami T."/>
            <person name="Toyoda A."/>
            <person name="Takaki Y."/>
            <person name="Nishi S."/>
            <person name="Hori S."/>
            <person name="Arai W."/>
            <person name="Tsubouchi T."/>
            <person name="Morono Y."/>
            <person name="Uchiyama I."/>
            <person name="Ito T."/>
            <person name="Fujiyama A."/>
            <person name="Inagaki F."/>
            <person name="Takami H."/>
        </authorList>
    </citation>
    <scope>NUCLEOTIDE SEQUENCE</scope>
    <source>
        <strain evidence="1">Expedition CK06-06</strain>
    </source>
</reference>